<dbReference type="SUPFAM" id="SSF140453">
    <property type="entry name" value="EsxAB dimer-like"/>
    <property type="match status" value="1"/>
</dbReference>
<dbReference type="InterPro" id="IPR036689">
    <property type="entry name" value="ESAT-6-like_sf"/>
</dbReference>
<sequence length="438" mass="48122">MTTDTSALRVESRALVAFGVERYEDAVTYSAVRRYLGDVGAVPVAAWGTLEGISDKLNRDWATALGSRLSEANIARNEMERIADGLMQIAADYEGTELDVTTNFDVFNRDLGPYLPLSDGYGSSVRVRPGGAGILSQPHERQLPGDEPVLVIPDGNDRLGATRNERLPQTRVVEEPITIGSTDGNNLGFSGGRTTHYENGEGDQLDTFIHEHRDTLLQLEAILIELGTGQRLPLSDLMVHAWRSAPKLIWNRADLVHSAAGTYAELRAEMDGELKNLKLYWEGSASQAFGQYAERASAYLLQLETQTRWLAEEGKKAASMLEGLRNAYAGLGYQHIGKLVEALNGYIEAVNGLFSSCSNPEAALLAVVKDFVTFLLDAERRHVEAMSDLIKIDEQERKERPDLGTRSHNTTPFPQAEVGANAWLDGGKWTPRPDRPAA</sequence>
<organism evidence="2 3">
    <name type="scientific">Micromonospora arida</name>
    <dbReference type="NCBI Taxonomy" id="2203715"/>
    <lineage>
        <taxon>Bacteria</taxon>
        <taxon>Bacillati</taxon>
        <taxon>Actinomycetota</taxon>
        <taxon>Actinomycetes</taxon>
        <taxon>Micromonosporales</taxon>
        <taxon>Micromonosporaceae</taxon>
        <taxon>Micromonospora</taxon>
    </lineage>
</organism>
<dbReference type="AlphaFoldDB" id="A0A3N9XHT0"/>
<dbReference type="RefSeq" id="WP_124854135.1">
    <property type="nucleotide sequence ID" value="NZ_QGSY01000110.1"/>
</dbReference>
<evidence type="ECO:0000313" key="2">
    <source>
        <dbReference type="EMBL" id="RQX12616.1"/>
    </source>
</evidence>
<feature type="compositionally biased region" description="Basic and acidic residues" evidence="1">
    <location>
        <begin position="396"/>
        <end position="405"/>
    </location>
</feature>
<proteinExistence type="predicted"/>
<gene>
    <name evidence="2" type="ORF">DLJ58_05375</name>
</gene>
<reference evidence="2 3" key="1">
    <citation type="submission" date="2018-05" db="EMBL/GenBank/DDBJ databases">
        <title>Micromonospora from Atacama Desert.</title>
        <authorList>
            <person name="Carro L."/>
            <person name="Goodfellow M."/>
            <person name="Klenk H.-P."/>
        </authorList>
    </citation>
    <scope>NUCLEOTIDE SEQUENCE [LARGE SCALE GENOMIC DNA]</scope>
    <source>
        <strain evidence="2 3">LB32</strain>
    </source>
</reference>
<keyword evidence="3" id="KW-1185">Reference proteome</keyword>
<name>A0A3N9XHT0_9ACTN</name>
<evidence type="ECO:0000256" key="1">
    <source>
        <dbReference type="SAM" id="MobiDB-lite"/>
    </source>
</evidence>
<dbReference type="EMBL" id="QGSY01000110">
    <property type="protein sequence ID" value="RQX12616.1"/>
    <property type="molecule type" value="Genomic_DNA"/>
</dbReference>
<accession>A0A3N9XHT0</accession>
<comment type="caution">
    <text evidence="2">The sequence shown here is derived from an EMBL/GenBank/DDBJ whole genome shotgun (WGS) entry which is preliminary data.</text>
</comment>
<dbReference type="Proteomes" id="UP000266889">
    <property type="component" value="Unassembled WGS sequence"/>
</dbReference>
<protein>
    <submittedName>
        <fullName evidence="2">Uncharacterized protein</fullName>
    </submittedName>
</protein>
<evidence type="ECO:0000313" key="3">
    <source>
        <dbReference type="Proteomes" id="UP000266889"/>
    </source>
</evidence>
<feature type="region of interest" description="Disordered" evidence="1">
    <location>
        <begin position="396"/>
        <end position="438"/>
    </location>
</feature>
<dbReference type="OrthoDB" id="3397792at2"/>